<accession>A0A136KJL0</accession>
<dbReference type="EMBL" id="JYPD01000014">
    <property type="protein sequence ID" value="KXK09607.1"/>
    <property type="molecule type" value="Genomic_DNA"/>
</dbReference>
<evidence type="ECO:0000259" key="4">
    <source>
        <dbReference type="PROSITE" id="PS00662"/>
    </source>
</evidence>
<dbReference type="GO" id="GO:0016887">
    <property type="term" value="F:ATP hydrolysis activity"/>
    <property type="evidence" value="ECO:0007669"/>
    <property type="project" value="TreeGrafter"/>
</dbReference>
<reference evidence="5 6" key="1">
    <citation type="submission" date="2015-02" db="EMBL/GenBank/DDBJ databases">
        <title>Improved understanding of the partial-nitritation anammox process through 23 genomes representing the majority of the microbial community.</title>
        <authorList>
            <person name="Speth D.R."/>
            <person name="In T Zandt M."/>
            <person name="Guerrero Cruz S."/>
            <person name="Jetten M.S."/>
            <person name="Dutilh B.E."/>
        </authorList>
    </citation>
    <scope>NUCLEOTIDE SEQUENCE [LARGE SCALE GENOMIC DNA]</scope>
    <source>
        <strain evidence="5">OLB21</strain>
    </source>
</reference>
<keyword evidence="2" id="KW-0547">Nucleotide-binding</keyword>
<evidence type="ECO:0000256" key="2">
    <source>
        <dbReference type="ARBA" id="ARBA00022741"/>
    </source>
</evidence>
<feature type="domain" description="Bacterial type II secretion system protein E" evidence="4">
    <location>
        <begin position="295"/>
        <end position="309"/>
    </location>
</feature>
<dbReference type="Gene3D" id="3.40.50.300">
    <property type="entry name" value="P-loop containing nucleotide triphosphate hydrolases"/>
    <property type="match status" value="1"/>
</dbReference>
<organism evidence="5 6">
    <name type="scientific">candidate division WS6 bacterium OLB21</name>
    <dbReference type="NCBI Taxonomy" id="1617427"/>
    <lineage>
        <taxon>Bacteria</taxon>
        <taxon>Candidatus Dojkabacteria</taxon>
    </lineage>
</organism>
<comment type="similarity">
    <text evidence="1">Belongs to the GSP E family.</text>
</comment>
<dbReference type="FunFam" id="3.40.50.300:FF:000398">
    <property type="entry name" value="Type IV pilus assembly ATPase PilB"/>
    <property type="match status" value="1"/>
</dbReference>
<dbReference type="Gene3D" id="3.30.450.90">
    <property type="match status" value="1"/>
</dbReference>
<keyword evidence="3" id="KW-0067">ATP-binding</keyword>
<evidence type="ECO:0000313" key="6">
    <source>
        <dbReference type="Proteomes" id="UP000070449"/>
    </source>
</evidence>
<dbReference type="PANTHER" id="PTHR30258">
    <property type="entry name" value="TYPE II SECRETION SYSTEM PROTEIN GSPE-RELATED"/>
    <property type="match status" value="1"/>
</dbReference>
<dbReference type="Pfam" id="PF05157">
    <property type="entry name" value="MshEN"/>
    <property type="match status" value="1"/>
</dbReference>
<protein>
    <submittedName>
        <fullName evidence="5">Putative type II secretion system protein E</fullName>
    </submittedName>
</protein>
<name>A0A136KJL0_9BACT</name>
<dbReference type="Proteomes" id="UP000070449">
    <property type="component" value="Unassembled WGS sequence"/>
</dbReference>
<dbReference type="Pfam" id="PF00437">
    <property type="entry name" value="T2SSE"/>
    <property type="match status" value="1"/>
</dbReference>
<evidence type="ECO:0000256" key="3">
    <source>
        <dbReference type="ARBA" id="ARBA00022840"/>
    </source>
</evidence>
<dbReference type="InterPro" id="IPR037257">
    <property type="entry name" value="T2SS_E_N_sf"/>
</dbReference>
<dbReference type="STRING" id="1617427.UZ20_WS6002000411"/>
<dbReference type="AlphaFoldDB" id="A0A136KJL0"/>
<evidence type="ECO:0000256" key="1">
    <source>
        <dbReference type="ARBA" id="ARBA00006611"/>
    </source>
</evidence>
<dbReference type="PANTHER" id="PTHR30258:SF2">
    <property type="entry name" value="COMG OPERON PROTEIN 1"/>
    <property type="match status" value="1"/>
</dbReference>
<dbReference type="GO" id="GO:0005886">
    <property type="term" value="C:plasma membrane"/>
    <property type="evidence" value="ECO:0007669"/>
    <property type="project" value="TreeGrafter"/>
</dbReference>
<dbReference type="SUPFAM" id="SSF52540">
    <property type="entry name" value="P-loop containing nucleoside triphosphate hydrolases"/>
    <property type="match status" value="1"/>
</dbReference>
<dbReference type="InterPro" id="IPR027417">
    <property type="entry name" value="P-loop_NTPase"/>
</dbReference>
<dbReference type="Gene3D" id="3.30.300.160">
    <property type="entry name" value="Type II secretion system, protein E, N-terminal domain"/>
    <property type="match status" value="1"/>
</dbReference>
<dbReference type="CDD" id="cd01129">
    <property type="entry name" value="PulE-GspE-like"/>
    <property type="match status" value="1"/>
</dbReference>
<dbReference type="InterPro" id="IPR001482">
    <property type="entry name" value="T2SS/T4SS_dom"/>
</dbReference>
<sequence>MNTNIPSRQEVLSIPKEIGKKYRVVQYVDNKSEVVVATDDPTNAEIVSLLKQVYKARNVKLAYALPEDIDSLLVHYREPLETRFKKIIEQSDRIAPDVVVEIIDDAIVDRASDIHFEPQETEVIIRIRIDGVLQEAARIEKKYYENILNLIKVNAHMRIDEHASAQDGSMRIRKGDKAVDMRVSVIPTLDGEKITIRILSEYVKRFSLSEIGLSVNDQDLLIAASKRPFGMILVTGPTGSGKTSTLYSVLRILNNPGVNVTTIEDPVEYKIKGVNHIQVNTQTNLTFAKGLRSIVRQDPDVILVGEIRDEETAEIAVNAALTGHLLLSTFHANDAATAIPRLRDMGVESFLLASTLELIVAQRLVRKICQTCRISKNVKRADLEKEFPAIKGVFSENEVSLYEAKGCAACHNSGYIGRSAIFEFINMTREMKDLILADPSTADIWRLAVEQGAHSMFEDGIVKVKQGITTIEEVLRVAPPVITEAKQTKSKTK</sequence>
<gene>
    <name evidence="5" type="primary">gspE</name>
    <name evidence="5" type="ORF">UZ20_WS6002000411</name>
</gene>
<comment type="caution">
    <text evidence="5">The sequence shown here is derived from an EMBL/GenBank/DDBJ whole genome shotgun (WGS) entry which is preliminary data.</text>
</comment>
<dbReference type="PROSITE" id="PS00662">
    <property type="entry name" value="T2SP_E"/>
    <property type="match status" value="1"/>
</dbReference>
<evidence type="ECO:0000313" key="5">
    <source>
        <dbReference type="EMBL" id="KXK09607.1"/>
    </source>
</evidence>
<proteinExistence type="inferred from homology"/>
<dbReference type="PATRIC" id="fig|1617427.3.peg.429"/>
<dbReference type="GO" id="GO:0005524">
    <property type="term" value="F:ATP binding"/>
    <property type="evidence" value="ECO:0007669"/>
    <property type="project" value="UniProtKB-KW"/>
</dbReference>
<dbReference type="InterPro" id="IPR007831">
    <property type="entry name" value="T2SS_GspE_N"/>
</dbReference>